<evidence type="ECO:0000313" key="3">
    <source>
        <dbReference type="Proteomes" id="UP000186817"/>
    </source>
</evidence>
<organism evidence="2 3">
    <name type="scientific">Symbiodinium microadriaticum</name>
    <name type="common">Dinoflagellate</name>
    <name type="synonym">Zooxanthella microadriatica</name>
    <dbReference type="NCBI Taxonomy" id="2951"/>
    <lineage>
        <taxon>Eukaryota</taxon>
        <taxon>Sar</taxon>
        <taxon>Alveolata</taxon>
        <taxon>Dinophyceae</taxon>
        <taxon>Suessiales</taxon>
        <taxon>Symbiodiniaceae</taxon>
        <taxon>Symbiodinium</taxon>
    </lineage>
</organism>
<dbReference type="EMBL" id="LSRX01000171">
    <property type="protein sequence ID" value="OLQ05956.1"/>
    <property type="molecule type" value="Genomic_DNA"/>
</dbReference>
<dbReference type="SUPFAM" id="SSF57756">
    <property type="entry name" value="Retrovirus zinc finger-like domains"/>
    <property type="match status" value="1"/>
</dbReference>
<feature type="region of interest" description="Disordered" evidence="1">
    <location>
        <begin position="374"/>
        <end position="408"/>
    </location>
</feature>
<dbReference type="PROSITE" id="PS00141">
    <property type="entry name" value="ASP_PROTEASE"/>
    <property type="match status" value="1"/>
</dbReference>
<dbReference type="Proteomes" id="UP000186817">
    <property type="component" value="Unassembled WGS sequence"/>
</dbReference>
<name>A0A1Q9EET9_SYMMI</name>
<accession>A0A1Q9EET9</accession>
<dbReference type="GO" id="GO:0003676">
    <property type="term" value="F:nucleic acid binding"/>
    <property type="evidence" value="ECO:0007669"/>
    <property type="project" value="InterPro"/>
</dbReference>
<dbReference type="AlphaFoldDB" id="A0A1Q9EET9"/>
<protein>
    <submittedName>
        <fullName evidence="2">Uncharacterized protein</fullName>
    </submittedName>
</protein>
<dbReference type="InterPro" id="IPR036875">
    <property type="entry name" value="Znf_CCHC_sf"/>
</dbReference>
<dbReference type="InterPro" id="IPR001878">
    <property type="entry name" value="Znf_CCHC"/>
</dbReference>
<sequence>MTSDAVPKNKDGTPQWSGDPALFQLYEEECLLWVETQSYHKRHMCVPKLKAELSGPAKRLVLGQSPSWGAHATGVQELMAFLRQRLGKPQLPELSELLLRYFRGRKRRAQETINDYVTRKCEAYVRAQQSMQRVLKDRGETPTEPTYRAHLHTWQGQRPWETGRRASWDSRTSQDTPEEEATEAPTEGETSTAAAPTASDAGVSDRAPESWWNRQQWDQGWNNTTWGYGYNSWGWGSGYYGASSWGWFLLQDSGLDVRERNVVQTALQGNFDLQRVAAELRAQWPETELSRRDKSHRHSSYLGEAVDEGDQEENYEAFQGEELREAGMTEEGLALMTSAEEEAQSALAALHHQRRTLKEARAKQNEVRLSRKYYRSGYPGSTGKTFKPASSSTTTSSSHQRPRDDSDMTCLKCGVKGHRAANCPKKETSYQSEHAEESAPFVCYVNEPDHTEQALSAGVSTGDPQQAYGVDMSTEAAMRSGMAVLDSGATKTIGSVTAIEALMQRNKMKTGRDGIMSLDPDNKPVFSFGNSSVEKCISTAQVRLRAGGNEGRLKVHSLDSGHGPILLSIETLRSLKAVLDFEADLVVFRGLDARKAIPLSRSTTGHQLISLTDDLLDRAHVMKHAVSSLRDLILPSE</sequence>
<dbReference type="GO" id="GO:0004190">
    <property type="term" value="F:aspartic-type endopeptidase activity"/>
    <property type="evidence" value="ECO:0007669"/>
    <property type="project" value="InterPro"/>
</dbReference>
<feature type="compositionally biased region" description="Low complexity" evidence="1">
    <location>
        <begin position="183"/>
        <end position="202"/>
    </location>
</feature>
<dbReference type="OrthoDB" id="116216at2759"/>
<dbReference type="SMART" id="SM00343">
    <property type="entry name" value="ZnF_C2HC"/>
    <property type="match status" value="1"/>
</dbReference>
<dbReference type="GO" id="GO:0008270">
    <property type="term" value="F:zinc ion binding"/>
    <property type="evidence" value="ECO:0007669"/>
    <property type="project" value="InterPro"/>
</dbReference>
<evidence type="ECO:0000313" key="2">
    <source>
        <dbReference type="EMBL" id="OLQ05956.1"/>
    </source>
</evidence>
<gene>
    <name evidence="2" type="ORF">AK812_SmicGene10805</name>
</gene>
<feature type="region of interest" description="Disordered" evidence="1">
    <location>
        <begin position="133"/>
        <end position="209"/>
    </location>
</feature>
<reference evidence="2 3" key="1">
    <citation type="submission" date="2016-02" db="EMBL/GenBank/DDBJ databases">
        <title>Genome analysis of coral dinoflagellate symbionts highlights evolutionary adaptations to a symbiotic lifestyle.</title>
        <authorList>
            <person name="Aranda M."/>
            <person name="Li Y."/>
            <person name="Liew Y.J."/>
            <person name="Baumgarten S."/>
            <person name="Simakov O."/>
            <person name="Wilson M."/>
            <person name="Piel J."/>
            <person name="Ashoor H."/>
            <person name="Bougouffa S."/>
            <person name="Bajic V.B."/>
            <person name="Ryu T."/>
            <person name="Ravasi T."/>
            <person name="Bayer T."/>
            <person name="Micklem G."/>
            <person name="Kim H."/>
            <person name="Bhak J."/>
            <person name="Lajeunesse T.C."/>
            <person name="Voolstra C.R."/>
        </authorList>
    </citation>
    <scope>NUCLEOTIDE SEQUENCE [LARGE SCALE GENOMIC DNA]</scope>
    <source>
        <strain evidence="2 3">CCMP2467</strain>
    </source>
</reference>
<dbReference type="PROSITE" id="PS50158">
    <property type="entry name" value="ZF_CCHC"/>
    <property type="match status" value="1"/>
</dbReference>
<proteinExistence type="predicted"/>
<dbReference type="GO" id="GO:0006508">
    <property type="term" value="P:proteolysis"/>
    <property type="evidence" value="ECO:0007669"/>
    <property type="project" value="InterPro"/>
</dbReference>
<dbReference type="Gene3D" id="2.40.70.10">
    <property type="entry name" value="Acid Proteases"/>
    <property type="match status" value="1"/>
</dbReference>
<dbReference type="Gene3D" id="4.10.60.10">
    <property type="entry name" value="Zinc finger, CCHC-type"/>
    <property type="match status" value="1"/>
</dbReference>
<dbReference type="InterPro" id="IPR021109">
    <property type="entry name" value="Peptidase_aspartic_dom_sf"/>
</dbReference>
<dbReference type="InterPro" id="IPR001969">
    <property type="entry name" value="Aspartic_peptidase_AS"/>
</dbReference>
<evidence type="ECO:0000256" key="1">
    <source>
        <dbReference type="SAM" id="MobiDB-lite"/>
    </source>
</evidence>
<comment type="caution">
    <text evidence="2">The sequence shown here is derived from an EMBL/GenBank/DDBJ whole genome shotgun (WGS) entry which is preliminary data.</text>
</comment>
<keyword evidence="3" id="KW-1185">Reference proteome</keyword>